<organism evidence="4 5">
    <name type="scientific">Popillia japonica</name>
    <name type="common">Japanese beetle</name>
    <dbReference type="NCBI Taxonomy" id="7064"/>
    <lineage>
        <taxon>Eukaryota</taxon>
        <taxon>Metazoa</taxon>
        <taxon>Ecdysozoa</taxon>
        <taxon>Arthropoda</taxon>
        <taxon>Hexapoda</taxon>
        <taxon>Insecta</taxon>
        <taxon>Pterygota</taxon>
        <taxon>Neoptera</taxon>
        <taxon>Endopterygota</taxon>
        <taxon>Coleoptera</taxon>
        <taxon>Polyphaga</taxon>
        <taxon>Scarabaeiformia</taxon>
        <taxon>Scarabaeidae</taxon>
        <taxon>Rutelinae</taxon>
        <taxon>Popillia</taxon>
    </lineage>
</organism>
<name>A0AAW1L5M1_POPJA</name>
<dbReference type="InterPro" id="IPR019151">
    <property type="entry name" value="Proteasome_assmbl_chaperone_2"/>
</dbReference>
<dbReference type="PIRSF" id="PIRSF010044">
    <property type="entry name" value="UCP010044"/>
    <property type="match status" value="1"/>
</dbReference>
<dbReference type="GO" id="GO:0005634">
    <property type="term" value="C:nucleus"/>
    <property type="evidence" value="ECO:0007669"/>
    <property type="project" value="TreeGrafter"/>
</dbReference>
<dbReference type="InterPro" id="IPR038389">
    <property type="entry name" value="PSMG2_sf"/>
</dbReference>
<keyword evidence="2" id="KW-0143">Chaperone</keyword>
<dbReference type="GO" id="GO:0005829">
    <property type="term" value="C:cytosol"/>
    <property type="evidence" value="ECO:0007669"/>
    <property type="project" value="TreeGrafter"/>
</dbReference>
<comment type="similarity">
    <text evidence="3">Belongs to the PSMG2 family.</text>
</comment>
<dbReference type="PANTHER" id="PTHR12970">
    <property type="entry name" value="PROTEASOME ASSEMBLY CHAPERONE 2"/>
    <property type="match status" value="1"/>
</dbReference>
<dbReference type="PANTHER" id="PTHR12970:SF1">
    <property type="entry name" value="PROTEASOME ASSEMBLY CHAPERONE 2"/>
    <property type="match status" value="1"/>
</dbReference>
<evidence type="ECO:0000256" key="1">
    <source>
        <dbReference type="ARBA" id="ARBA00019186"/>
    </source>
</evidence>
<accession>A0AAW1L5M1</accession>
<comment type="caution">
    <text evidence="4">The sequence shown here is derived from an EMBL/GenBank/DDBJ whole genome shotgun (WGS) entry which is preliminary data.</text>
</comment>
<keyword evidence="5" id="KW-1185">Reference proteome</keyword>
<dbReference type="Gene3D" id="3.40.50.10900">
    <property type="entry name" value="PAC-like subunit"/>
    <property type="match status" value="1"/>
</dbReference>
<evidence type="ECO:0000256" key="2">
    <source>
        <dbReference type="ARBA" id="ARBA00023186"/>
    </source>
</evidence>
<dbReference type="Proteomes" id="UP001458880">
    <property type="component" value="Unassembled WGS sequence"/>
</dbReference>
<dbReference type="SUPFAM" id="SSF159659">
    <property type="entry name" value="Cgl1923-like"/>
    <property type="match status" value="1"/>
</dbReference>
<dbReference type="AlphaFoldDB" id="A0AAW1L5M1"/>
<protein>
    <recommendedName>
        <fullName evidence="1">Proteasome assembly chaperone 2</fullName>
    </recommendedName>
</protein>
<evidence type="ECO:0000313" key="5">
    <source>
        <dbReference type="Proteomes" id="UP001458880"/>
    </source>
</evidence>
<dbReference type="Pfam" id="PF09754">
    <property type="entry name" value="PAC2"/>
    <property type="match status" value="1"/>
</dbReference>
<dbReference type="InterPro" id="IPR016562">
    <property type="entry name" value="Proteasome_assmbl_chp_2_euk"/>
</dbReference>
<dbReference type="GO" id="GO:0043248">
    <property type="term" value="P:proteasome assembly"/>
    <property type="evidence" value="ECO:0007669"/>
    <property type="project" value="TreeGrafter"/>
</dbReference>
<evidence type="ECO:0000256" key="3">
    <source>
        <dbReference type="ARBA" id="ARBA00025745"/>
    </source>
</evidence>
<gene>
    <name evidence="4" type="ORF">QE152_g16909</name>
</gene>
<proteinExistence type="inferred from homology"/>
<evidence type="ECO:0000313" key="4">
    <source>
        <dbReference type="EMBL" id="KAK9729042.1"/>
    </source>
</evidence>
<reference evidence="4 5" key="1">
    <citation type="journal article" date="2024" name="BMC Genomics">
        <title>De novo assembly and annotation of Popillia japonica's genome with initial clues to its potential as an invasive pest.</title>
        <authorList>
            <person name="Cucini C."/>
            <person name="Boschi S."/>
            <person name="Funari R."/>
            <person name="Cardaioli E."/>
            <person name="Iannotti N."/>
            <person name="Marturano G."/>
            <person name="Paoli F."/>
            <person name="Bruttini M."/>
            <person name="Carapelli A."/>
            <person name="Frati F."/>
            <person name="Nardi F."/>
        </authorList>
    </citation>
    <scope>NUCLEOTIDE SEQUENCE [LARGE SCALE GENOMIC DNA]</scope>
    <source>
        <strain evidence="4">DMR45628</strain>
    </source>
</reference>
<dbReference type="EMBL" id="JASPKY010000164">
    <property type="protein sequence ID" value="KAK9729042.1"/>
    <property type="molecule type" value="Genomic_DNA"/>
</dbReference>
<sequence>MAYTHVSVGNVGQLTVDLIITTLNLKKVASIWHPAIIPFIGGDPYQVEVDNPCTACELYTSEALKIAVIQLRSSIEPRLALDFFALLRTDILNLNISEIVILTTVFAYELHNIESSHFCYISNSDTKLKKLHISPIVVNEFGKYVANGAGFAIKLYELLHDVVKCSVLAKYVSEGDNRPDAFAMMNLIKELYLLEGKNSFPIKIPLSWNYVFGNPPPVGLF</sequence>